<dbReference type="GO" id="GO:0006412">
    <property type="term" value="P:translation"/>
    <property type="evidence" value="ECO:0007669"/>
    <property type="project" value="UniProtKB-UniRule"/>
</dbReference>
<keyword evidence="3 7" id="KW-0699">rRNA-binding</keyword>
<evidence type="ECO:0000256" key="5">
    <source>
        <dbReference type="ARBA" id="ARBA00023274"/>
    </source>
</evidence>
<dbReference type="PROSITE" id="PS00701">
    <property type="entry name" value="RIBOSOMAL_L16_2"/>
    <property type="match status" value="1"/>
</dbReference>
<dbReference type="InterPro" id="IPR020798">
    <property type="entry name" value="Ribosomal_uL16_CS"/>
</dbReference>
<keyword evidence="11" id="KW-1185">Reference proteome</keyword>
<dbReference type="InterPro" id="IPR047873">
    <property type="entry name" value="Ribosomal_uL16"/>
</dbReference>
<evidence type="ECO:0000256" key="7">
    <source>
        <dbReference type="HAMAP-Rule" id="MF_01342"/>
    </source>
</evidence>
<keyword evidence="7 9" id="KW-0694">RNA-binding</keyword>
<dbReference type="PRINTS" id="PR00060">
    <property type="entry name" value="RIBOSOMALL16"/>
</dbReference>
<evidence type="ECO:0000256" key="6">
    <source>
        <dbReference type="ARBA" id="ARBA00035198"/>
    </source>
</evidence>
<dbReference type="FunFam" id="3.90.1170.10:FF:000001">
    <property type="entry name" value="50S ribosomal protein L16"/>
    <property type="match status" value="1"/>
</dbReference>
<dbReference type="GO" id="GO:0022625">
    <property type="term" value="C:cytosolic large ribosomal subunit"/>
    <property type="evidence" value="ECO:0007669"/>
    <property type="project" value="TreeGrafter"/>
</dbReference>
<dbReference type="PROSITE" id="PS00586">
    <property type="entry name" value="RIBOSOMAL_L16_1"/>
    <property type="match status" value="1"/>
</dbReference>
<reference evidence="10 11" key="1">
    <citation type="submission" date="2019-12" db="EMBL/GenBank/DDBJ databases">
        <title>Mucilaginibacter sp. HMF7410 genome sequencing and assembly.</title>
        <authorList>
            <person name="Kang H."/>
            <person name="Cha I."/>
            <person name="Kim H."/>
            <person name="Joh K."/>
        </authorList>
    </citation>
    <scope>NUCLEOTIDE SEQUENCE [LARGE SCALE GENOMIC DNA]</scope>
    <source>
        <strain evidence="10 11">HMF7410</strain>
    </source>
</reference>
<evidence type="ECO:0000256" key="8">
    <source>
        <dbReference type="RuleBase" id="RU004413"/>
    </source>
</evidence>
<dbReference type="GO" id="GO:0019843">
    <property type="term" value="F:rRNA binding"/>
    <property type="evidence" value="ECO:0007669"/>
    <property type="project" value="UniProtKB-UniRule"/>
</dbReference>
<dbReference type="PANTHER" id="PTHR12220:SF13">
    <property type="entry name" value="LARGE RIBOSOMAL SUBUNIT PROTEIN UL16M"/>
    <property type="match status" value="1"/>
</dbReference>
<keyword evidence="4 7" id="KW-0689">Ribosomal protein</keyword>
<keyword evidence="2 7" id="KW-0820">tRNA-binding</keyword>
<protein>
    <recommendedName>
        <fullName evidence="6 7">Large ribosomal subunit protein uL16</fullName>
    </recommendedName>
</protein>
<dbReference type="GO" id="GO:0003735">
    <property type="term" value="F:structural constituent of ribosome"/>
    <property type="evidence" value="ECO:0007669"/>
    <property type="project" value="InterPro"/>
</dbReference>
<dbReference type="Gene3D" id="3.90.1170.10">
    <property type="entry name" value="Ribosomal protein L10e/L16"/>
    <property type="match status" value="1"/>
</dbReference>
<keyword evidence="5 7" id="KW-0687">Ribonucleoprotein</keyword>
<dbReference type="EMBL" id="WPIK01000007">
    <property type="protein sequence ID" value="MVN21634.1"/>
    <property type="molecule type" value="Genomic_DNA"/>
</dbReference>
<comment type="function">
    <text evidence="7 9">Binds 23S rRNA and is also seen to make contacts with the A and possibly P site tRNAs.</text>
</comment>
<dbReference type="HAMAP" id="MF_01342">
    <property type="entry name" value="Ribosomal_uL16"/>
    <property type="match status" value="1"/>
</dbReference>
<evidence type="ECO:0000256" key="3">
    <source>
        <dbReference type="ARBA" id="ARBA00022730"/>
    </source>
</evidence>
<dbReference type="Proteomes" id="UP000462014">
    <property type="component" value="Unassembled WGS sequence"/>
</dbReference>
<accession>A0A7K1SWF6</accession>
<dbReference type="CDD" id="cd01433">
    <property type="entry name" value="Ribosomal_L16_L10e"/>
    <property type="match status" value="1"/>
</dbReference>
<dbReference type="SUPFAM" id="SSF54686">
    <property type="entry name" value="Ribosomal protein L16p/L10e"/>
    <property type="match status" value="1"/>
</dbReference>
<gene>
    <name evidence="7 10" type="primary">rplP</name>
    <name evidence="10" type="ORF">GO621_08800</name>
</gene>
<name>A0A7K1SWF6_9SPHI</name>
<dbReference type="AlphaFoldDB" id="A0A7K1SWF6"/>
<sequence length="141" mass="16009">MLQPKRTKFRKMQKGRMKGLATRGAELSFGSFGIKSLEPAWITSRQIESARIAVTRFMKREGQVWIRIFPDKPVTKKPAEVRMGKGKGAPEYWVAVVNPGRIIFEAEGVSLETAKEAMRLAAQKLPVQTKFVVRRDYVEAE</sequence>
<evidence type="ECO:0000256" key="4">
    <source>
        <dbReference type="ARBA" id="ARBA00022980"/>
    </source>
</evidence>
<dbReference type="InterPro" id="IPR036920">
    <property type="entry name" value="Ribosomal_uL16_sf"/>
</dbReference>
<comment type="similarity">
    <text evidence="1 7 8">Belongs to the universal ribosomal protein uL16 family.</text>
</comment>
<proteinExistence type="inferred from homology"/>
<evidence type="ECO:0000313" key="11">
    <source>
        <dbReference type="Proteomes" id="UP000462014"/>
    </source>
</evidence>
<evidence type="ECO:0000313" key="10">
    <source>
        <dbReference type="EMBL" id="MVN21634.1"/>
    </source>
</evidence>
<organism evidence="10 11">
    <name type="scientific">Mucilaginibacter arboris</name>
    <dbReference type="NCBI Taxonomy" id="2682090"/>
    <lineage>
        <taxon>Bacteria</taxon>
        <taxon>Pseudomonadati</taxon>
        <taxon>Bacteroidota</taxon>
        <taxon>Sphingobacteriia</taxon>
        <taxon>Sphingobacteriales</taxon>
        <taxon>Sphingobacteriaceae</taxon>
        <taxon>Mucilaginibacter</taxon>
    </lineage>
</organism>
<dbReference type="PANTHER" id="PTHR12220">
    <property type="entry name" value="50S/60S RIBOSOMAL PROTEIN L16"/>
    <property type="match status" value="1"/>
</dbReference>
<dbReference type="Pfam" id="PF00252">
    <property type="entry name" value="Ribosomal_L16"/>
    <property type="match status" value="1"/>
</dbReference>
<evidence type="ECO:0000256" key="2">
    <source>
        <dbReference type="ARBA" id="ARBA00022555"/>
    </source>
</evidence>
<dbReference type="InterPro" id="IPR016180">
    <property type="entry name" value="Ribosomal_uL16_dom"/>
</dbReference>
<dbReference type="InterPro" id="IPR000114">
    <property type="entry name" value="Ribosomal_uL16_bact-type"/>
</dbReference>
<evidence type="ECO:0000256" key="9">
    <source>
        <dbReference type="RuleBase" id="RU004414"/>
    </source>
</evidence>
<dbReference type="GO" id="GO:0000049">
    <property type="term" value="F:tRNA binding"/>
    <property type="evidence" value="ECO:0007669"/>
    <property type="project" value="UniProtKB-KW"/>
</dbReference>
<dbReference type="NCBIfam" id="TIGR01164">
    <property type="entry name" value="rplP_bact"/>
    <property type="match status" value="1"/>
</dbReference>
<comment type="subunit">
    <text evidence="7 9">Part of the 50S ribosomal subunit.</text>
</comment>
<evidence type="ECO:0000256" key="1">
    <source>
        <dbReference type="ARBA" id="ARBA00008931"/>
    </source>
</evidence>
<comment type="caution">
    <text evidence="10">The sequence shown here is derived from an EMBL/GenBank/DDBJ whole genome shotgun (WGS) entry which is preliminary data.</text>
</comment>
<dbReference type="RefSeq" id="WP_157566142.1">
    <property type="nucleotide sequence ID" value="NZ_WPIK01000007.1"/>
</dbReference>